<comment type="caution">
    <text evidence="1">The sequence shown here is derived from an EMBL/GenBank/DDBJ whole genome shotgun (WGS) entry which is preliminary data.</text>
</comment>
<evidence type="ECO:0000313" key="2">
    <source>
        <dbReference type="Proteomes" id="UP001430356"/>
    </source>
</evidence>
<dbReference type="EMBL" id="JAECZO010000110">
    <property type="protein sequence ID" value="KAK7197549.1"/>
    <property type="molecule type" value="Genomic_DNA"/>
</dbReference>
<sequence length="150" mass="16891">MGKKAKHVSEVEAPPELSFVQGGTLNTILLKGPEEIQQLAVDSAAFLEDRRAVRSTNMDQVTFSKSVVFKVTLDFMEAMPCIPEIAVRETTDWMLLSCPGTHAHYSTMDQRLVLQQCTAALQSNIPELEFPITVVLRLDDDQWLVERVMR</sequence>
<evidence type="ECO:0000313" key="1">
    <source>
        <dbReference type="EMBL" id="KAK7197549.1"/>
    </source>
</evidence>
<dbReference type="AlphaFoldDB" id="A0AAW0EXC9"/>
<dbReference type="Proteomes" id="UP001430356">
    <property type="component" value="Unassembled WGS sequence"/>
</dbReference>
<proteinExistence type="predicted"/>
<organism evidence="1 2">
    <name type="scientific">Novymonas esmeraldas</name>
    <dbReference type="NCBI Taxonomy" id="1808958"/>
    <lineage>
        <taxon>Eukaryota</taxon>
        <taxon>Discoba</taxon>
        <taxon>Euglenozoa</taxon>
        <taxon>Kinetoplastea</taxon>
        <taxon>Metakinetoplastina</taxon>
        <taxon>Trypanosomatida</taxon>
        <taxon>Trypanosomatidae</taxon>
        <taxon>Novymonas</taxon>
    </lineage>
</organism>
<name>A0AAW0EXC9_9TRYP</name>
<gene>
    <name evidence="1" type="ORF">NESM_000704900</name>
</gene>
<reference evidence="1 2" key="1">
    <citation type="journal article" date="2021" name="MBio">
        <title>A New Model Trypanosomatid, Novymonas esmeraldas: Genomic Perception of Its 'Candidatus Pandoraea novymonadis' Endosymbiont.</title>
        <authorList>
            <person name="Zakharova A."/>
            <person name="Saura A."/>
            <person name="Butenko A."/>
            <person name="Podesvova L."/>
            <person name="Warmusova S."/>
            <person name="Kostygov A.Y."/>
            <person name="Nenarokova A."/>
            <person name="Lukes J."/>
            <person name="Opperdoes F.R."/>
            <person name="Yurchenko V."/>
        </authorList>
    </citation>
    <scope>NUCLEOTIDE SEQUENCE [LARGE SCALE GENOMIC DNA]</scope>
    <source>
        <strain evidence="1 2">E262AT.01</strain>
    </source>
</reference>
<keyword evidence="2" id="KW-1185">Reference proteome</keyword>
<accession>A0AAW0EXC9</accession>
<protein>
    <submittedName>
        <fullName evidence="1">Uncharacterized protein</fullName>
    </submittedName>
</protein>